<proteinExistence type="predicted"/>
<evidence type="ECO:0008006" key="4">
    <source>
        <dbReference type="Google" id="ProtNLM"/>
    </source>
</evidence>
<dbReference type="AlphaFoldDB" id="A0A3L8PZX1"/>
<feature type="chain" id="PRO_5018280415" description="Porin" evidence="1">
    <location>
        <begin position="23"/>
        <end position="354"/>
    </location>
</feature>
<accession>A0A3L8PZX1</accession>
<dbReference type="RefSeq" id="WP_121838620.1">
    <property type="nucleotide sequence ID" value="NZ_ML014770.1"/>
</dbReference>
<evidence type="ECO:0000313" key="3">
    <source>
        <dbReference type="Proteomes" id="UP000281474"/>
    </source>
</evidence>
<dbReference type="SUPFAM" id="SSF56935">
    <property type="entry name" value="Porins"/>
    <property type="match status" value="1"/>
</dbReference>
<keyword evidence="3" id="KW-1185">Reference proteome</keyword>
<feature type="signal peptide" evidence="1">
    <location>
        <begin position="1"/>
        <end position="22"/>
    </location>
</feature>
<gene>
    <name evidence="2" type="ORF">D5018_08705</name>
</gene>
<organism evidence="2 3">
    <name type="scientific">Parashewanella curva</name>
    <dbReference type="NCBI Taxonomy" id="2338552"/>
    <lineage>
        <taxon>Bacteria</taxon>
        <taxon>Pseudomonadati</taxon>
        <taxon>Pseudomonadota</taxon>
        <taxon>Gammaproteobacteria</taxon>
        <taxon>Alteromonadales</taxon>
        <taxon>Shewanellaceae</taxon>
        <taxon>Parashewanella</taxon>
    </lineage>
</organism>
<dbReference type="OrthoDB" id="190887at2"/>
<name>A0A3L8PZX1_9GAMM</name>
<dbReference type="Proteomes" id="UP000281474">
    <property type="component" value="Unassembled WGS sequence"/>
</dbReference>
<sequence length="354" mass="39629">MKTTIIRSGLVLSALFSASSFADYTLKINDQQSVSLGGYFKADLRSVSGDLAYRDFWIANNGVKKDTDETRLNIRESRFNIKYNYNDFKAVLEWDFYDDQQPTGANETVTGGHSLRLRHAYVQHKEWLVGQTWSTFMPLVSIAEALDFGGAHVAQVFVRQTQVRYTNGGLELALENPSTQDGTSQKIPDAVARYTFKGDWGQVALAGLVRNLDNGGDVTKADGTQFAYNISGRIKTFGKDDFRFSYNGGRPGRYTGPAANIADNNIDGKIYDVQAYTVAYRHFWNDSYRSNIYYGALKIDDQIGKDGKSTDRSHIAINLLKSINPKTTVGIEIGQYKTESADSNYLQLSYKYSL</sequence>
<evidence type="ECO:0000313" key="2">
    <source>
        <dbReference type="EMBL" id="RLV60088.1"/>
    </source>
</evidence>
<evidence type="ECO:0000256" key="1">
    <source>
        <dbReference type="SAM" id="SignalP"/>
    </source>
</evidence>
<dbReference type="EMBL" id="QZEI01000021">
    <property type="protein sequence ID" value="RLV60088.1"/>
    <property type="molecule type" value="Genomic_DNA"/>
</dbReference>
<dbReference type="InterPro" id="IPR045748">
    <property type="entry name" value="DcaP"/>
</dbReference>
<keyword evidence="1" id="KW-0732">Signal</keyword>
<protein>
    <recommendedName>
        <fullName evidence="4">Porin</fullName>
    </recommendedName>
</protein>
<dbReference type="Pfam" id="PF19577">
    <property type="entry name" value="DcaP"/>
    <property type="match status" value="1"/>
</dbReference>
<reference evidence="2 3" key="1">
    <citation type="submission" date="2018-09" db="EMBL/GenBank/DDBJ databases">
        <title>Phylogeny of the Shewanellaceae, and recommendation for two new genera, Pseudoshewanella and Parashewanella.</title>
        <authorList>
            <person name="Wang G."/>
        </authorList>
    </citation>
    <scope>NUCLEOTIDE SEQUENCE [LARGE SCALE GENOMIC DNA]</scope>
    <source>
        <strain evidence="2 3">C51</strain>
    </source>
</reference>
<comment type="caution">
    <text evidence="2">The sequence shown here is derived from an EMBL/GenBank/DDBJ whole genome shotgun (WGS) entry which is preliminary data.</text>
</comment>